<dbReference type="PANTHER" id="PTHR42986">
    <property type="entry name" value="BENZALDEHYDE DEHYDROGENASE YFMT"/>
    <property type="match status" value="1"/>
</dbReference>
<evidence type="ECO:0000256" key="2">
    <source>
        <dbReference type="ARBA" id="ARBA00023002"/>
    </source>
</evidence>
<dbReference type="PANTHER" id="PTHR42986:SF1">
    <property type="entry name" value="BENZALDEHYDE DEHYDROGENASE YFMT"/>
    <property type="match status" value="1"/>
</dbReference>
<dbReference type="FunFam" id="3.40.309.10:FF:000009">
    <property type="entry name" value="Aldehyde dehydrogenase A"/>
    <property type="match status" value="1"/>
</dbReference>
<evidence type="ECO:0000313" key="7">
    <source>
        <dbReference type="EMBL" id="KSZ57068.1"/>
    </source>
</evidence>
<gene>
    <name evidence="7" type="ORF">Z045_20120</name>
</gene>
<dbReference type="Proteomes" id="UP000053060">
    <property type="component" value="Unassembled WGS sequence"/>
</dbReference>
<dbReference type="SUPFAM" id="SSF53720">
    <property type="entry name" value="ALDH-like"/>
    <property type="match status" value="1"/>
</dbReference>
<organism evidence="7 8">
    <name type="scientific">Rhodococcus pyridinivorans KG-16</name>
    <dbReference type="NCBI Taxonomy" id="1441730"/>
    <lineage>
        <taxon>Bacteria</taxon>
        <taxon>Bacillati</taxon>
        <taxon>Actinomycetota</taxon>
        <taxon>Actinomycetes</taxon>
        <taxon>Mycobacteriales</taxon>
        <taxon>Nocardiaceae</taxon>
        <taxon>Rhodococcus</taxon>
    </lineage>
</organism>
<dbReference type="Gene3D" id="3.40.605.10">
    <property type="entry name" value="Aldehyde Dehydrogenase, Chain A, domain 1"/>
    <property type="match status" value="1"/>
</dbReference>
<dbReference type="InterPro" id="IPR015590">
    <property type="entry name" value="Aldehyde_DH_dom"/>
</dbReference>
<dbReference type="PATRIC" id="fig|1441730.3.peg.4213"/>
<dbReference type="CDD" id="cd07151">
    <property type="entry name" value="ALDH_HBenzADH"/>
    <property type="match status" value="1"/>
</dbReference>
<dbReference type="AlphaFoldDB" id="A0A0V9UGH0"/>
<dbReference type="GO" id="GO:0016620">
    <property type="term" value="F:oxidoreductase activity, acting on the aldehyde or oxo group of donors, NAD or NADP as acceptor"/>
    <property type="evidence" value="ECO:0007669"/>
    <property type="project" value="InterPro"/>
</dbReference>
<keyword evidence="3" id="KW-0520">NAD</keyword>
<evidence type="ECO:0000256" key="4">
    <source>
        <dbReference type="PROSITE-ProRule" id="PRU10007"/>
    </source>
</evidence>
<accession>A0A0V9UGH0</accession>
<dbReference type="InterPro" id="IPR016162">
    <property type="entry name" value="Ald_DH_N"/>
</dbReference>
<dbReference type="EMBL" id="AZXY01000011">
    <property type="protein sequence ID" value="KSZ57068.1"/>
    <property type="molecule type" value="Genomic_DNA"/>
</dbReference>
<sequence length="492" mass="52162">MTATDLGSTATFASQPVASQFIDGQWREGRSDRVLTDANPFDDSVVATIRLASAEDVDAAYTAARAAQTGWAATGPADRAAVLRRAAQILEQRRAEIIDWLVAESGSTRIKADTEVSLAIGITQEAASFPSRVHGSIFDSNTPNREMRVYRKPIGVVGVISPWNFPLHLSQRSVAPALALGNAVVIKPASDTPVTGGLLIARIFEEAGLPAGVLSVVIGSGSEIGDAFVEHPVPRLISFTGSTPVGKQVGAVATGGEHLKRVALELGGNAPLVVLDDADLDAAVEAAVTGSFLHSGQICMAVNRIIVQAPVYDDFVERFTRAAQAVPYGDPSAEGTLVGPVVNDSQLKGLEEKIEQARHAGARVALGGEINGRVVPPHVFVDVTPDMEIAREEIFGPMVAVLRADDEAHALELANDHEFGLSSAVFTQNIDRGLQFAHRVEAGMTFINEMTVQDEAHVAFGGERNSGLGRFNGEWAIEEFTTDHTIGVTRLV</sequence>
<evidence type="ECO:0000313" key="8">
    <source>
        <dbReference type="Proteomes" id="UP000053060"/>
    </source>
</evidence>
<dbReference type="InterPro" id="IPR016161">
    <property type="entry name" value="Ald_DH/histidinol_DH"/>
</dbReference>
<dbReference type="InterPro" id="IPR029510">
    <property type="entry name" value="Ald_DH_CS_GLU"/>
</dbReference>
<name>A0A0V9UGH0_9NOCA</name>
<protein>
    <submittedName>
        <fullName evidence="7">Aldehyde dehydrogenase</fullName>
    </submittedName>
</protein>
<dbReference type="InterPro" id="IPR016163">
    <property type="entry name" value="Ald_DH_C"/>
</dbReference>
<proteinExistence type="inferred from homology"/>
<dbReference type="FunFam" id="3.40.605.10:FF:000007">
    <property type="entry name" value="NAD/NADP-dependent betaine aldehyde dehydrogenase"/>
    <property type="match status" value="1"/>
</dbReference>
<reference evidence="7 8" key="2">
    <citation type="journal article" date="2016" name="Genome Announc.">
        <title>Draft Genome Sequence of a Versatile Hydrocarbon-Degrading Bacterium, Rhodococcus pyridinivorans Strain KG-16, Collected from Oil Fields in India.</title>
        <authorList>
            <person name="Aggarwal R.K."/>
            <person name="Dawar C."/>
            <person name="Phanindranath R."/>
            <person name="Mutnuri L."/>
            <person name="Dayal A.M."/>
        </authorList>
    </citation>
    <scope>NUCLEOTIDE SEQUENCE [LARGE SCALE GENOMIC DNA]</scope>
    <source>
        <strain evidence="7 8">KG-16</strain>
    </source>
</reference>
<feature type="active site" evidence="4">
    <location>
        <position position="265"/>
    </location>
</feature>
<evidence type="ECO:0000256" key="3">
    <source>
        <dbReference type="ARBA" id="ARBA00023027"/>
    </source>
</evidence>
<keyword evidence="2 5" id="KW-0560">Oxidoreductase</keyword>
<dbReference type="RefSeq" id="WP_060653425.1">
    <property type="nucleotide sequence ID" value="NZ_AZXY01000011.1"/>
</dbReference>
<dbReference type="Pfam" id="PF00171">
    <property type="entry name" value="Aldedh"/>
    <property type="match status" value="1"/>
</dbReference>
<evidence type="ECO:0000256" key="1">
    <source>
        <dbReference type="ARBA" id="ARBA00009986"/>
    </source>
</evidence>
<dbReference type="PROSITE" id="PS00687">
    <property type="entry name" value="ALDEHYDE_DEHYDR_GLU"/>
    <property type="match status" value="1"/>
</dbReference>
<comment type="caution">
    <text evidence="7">The sequence shown here is derived from an EMBL/GenBank/DDBJ whole genome shotgun (WGS) entry which is preliminary data.</text>
</comment>
<dbReference type="Gene3D" id="3.40.309.10">
    <property type="entry name" value="Aldehyde Dehydrogenase, Chain A, domain 2"/>
    <property type="match status" value="1"/>
</dbReference>
<feature type="domain" description="Aldehyde dehydrogenase" evidence="6">
    <location>
        <begin position="26"/>
        <end position="485"/>
    </location>
</feature>
<dbReference type="PROSITE" id="PS00070">
    <property type="entry name" value="ALDEHYDE_DEHYDR_CYS"/>
    <property type="match status" value="1"/>
</dbReference>
<reference evidence="8" key="1">
    <citation type="submission" date="2015-01" db="EMBL/GenBank/DDBJ databases">
        <title>Draft genome sequence of Rhodococcus pyridinivorans strain KG-16, a hydrocarbon-degrading bacterium.</title>
        <authorList>
            <person name="Aggarwal R.K."/>
            <person name="Dawar C."/>
        </authorList>
    </citation>
    <scope>NUCLEOTIDE SEQUENCE [LARGE SCALE GENOMIC DNA]</scope>
    <source>
        <strain evidence="8">KG-16</strain>
    </source>
</reference>
<dbReference type="InterPro" id="IPR016160">
    <property type="entry name" value="Ald_DH_CS_CYS"/>
</dbReference>
<comment type="similarity">
    <text evidence="1 5">Belongs to the aldehyde dehydrogenase family.</text>
</comment>
<evidence type="ECO:0000259" key="6">
    <source>
        <dbReference type="Pfam" id="PF00171"/>
    </source>
</evidence>
<evidence type="ECO:0000256" key="5">
    <source>
        <dbReference type="RuleBase" id="RU003345"/>
    </source>
</evidence>